<evidence type="ECO:0000313" key="1">
    <source>
        <dbReference type="EMBL" id="MBP2333337.1"/>
    </source>
</evidence>
<protein>
    <recommendedName>
        <fullName evidence="3">HTH cro/C1-type domain-containing protein</fullName>
    </recommendedName>
</protein>
<gene>
    <name evidence="1" type="ORF">JOF33_002036</name>
</gene>
<name>A0ABS4U9W5_9CORY</name>
<accession>A0ABS4U9W5</accession>
<dbReference type="EMBL" id="JAGINY010000001">
    <property type="protein sequence ID" value="MBP2333337.1"/>
    <property type="molecule type" value="Genomic_DNA"/>
</dbReference>
<proteinExistence type="predicted"/>
<evidence type="ECO:0008006" key="3">
    <source>
        <dbReference type="Google" id="ProtNLM"/>
    </source>
</evidence>
<keyword evidence="2" id="KW-1185">Reference proteome</keyword>
<organism evidence="1 2">
    <name type="scientific">Corynebacterium freneyi</name>
    <dbReference type="NCBI Taxonomy" id="134034"/>
    <lineage>
        <taxon>Bacteria</taxon>
        <taxon>Bacillati</taxon>
        <taxon>Actinomycetota</taxon>
        <taxon>Actinomycetes</taxon>
        <taxon>Mycobacteriales</taxon>
        <taxon>Corynebacteriaceae</taxon>
        <taxon>Corynebacterium</taxon>
    </lineage>
</organism>
<sequence length="190" mass="21260">MTTMDDVRAHIEWLGDHGMTQRQIARLLGLHDDVISRALAGLRALPPRVMDHVMRISPDDAELAETRAPNADERVEEEYSHFVGRMGWDDATFAAMMADELDLTVASVMTKIHAIQRRRSPVGLSRRDVDLLVGAEFSGDLPRQLVGAARAMEARGFIEAHVWRGKGNTRYAVLTEEGAEALRKERQCQS</sequence>
<dbReference type="SUPFAM" id="SSF109709">
    <property type="entry name" value="KorB DNA-binding domain-like"/>
    <property type="match status" value="1"/>
</dbReference>
<comment type="caution">
    <text evidence="1">The sequence shown here is derived from an EMBL/GenBank/DDBJ whole genome shotgun (WGS) entry which is preliminary data.</text>
</comment>
<dbReference type="Proteomes" id="UP001519305">
    <property type="component" value="Unassembled WGS sequence"/>
</dbReference>
<dbReference type="RefSeq" id="WP_209653999.1">
    <property type="nucleotide sequence ID" value="NZ_CP047357.1"/>
</dbReference>
<evidence type="ECO:0000313" key="2">
    <source>
        <dbReference type="Proteomes" id="UP001519305"/>
    </source>
</evidence>
<reference evidence="1 2" key="1">
    <citation type="submission" date="2021-03" db="EMBL/GenBank/DDBJ databases">
        <title>Sequencing the genomes of 1000 actinobacteria strains.</title>
        <authorList>
            <person name="Klenk H.-P."/>
        </authorList>
    </citation>
    <scope>NUCLEOTIDE SEQUENCE [LARGE SCALE GENOMIC DNA]</scope>
    <source>
        <strain evidence="1 2">DSM 44506</strain>
    </source>
</reference>